<name>A0A1H6F6Q7_9GAMM</name>
<dbReference type="EMBL" id="FMSV02000109">
    <property type="protein sequence ID" value="SEH04776.1"/>
    <property type="molecule type" value="Genomic_DNA"/>
</dbReference>
<dbReference type="AlphaFoldDB" id="A0A1H6F6Q7"/>
<evidence type="ECO:0000313" key="2">
    <source>
        <dbReference type="EMBL" id="SEH04776.1"/>
    </source>
</evidence>
<keyword evidence="3" id="KW-1185">Reference proteome</keyword>
<keyword evidence="1" id="KW-0472">Membrane</keyword>
<dbReference type="RefSeq" id="WP_103918804.1">
    <property type="nucleotide sequence ID" value="NZ_FMSV02000109.1"/>
</dbReference>
<keyword evidence="1" id="KW-0812">Transmembrane</keyword>
<evidence type="ECO:0000256" key="1">
    <source>
        <dbReference type="SAM" id="Phobius"/>
    </source>
</evidence>
<gene>
    <name evidence="2" type="ORF">MBHS_00628</name>
</gene>
<reference evidence="2 3" key="1">
    <citation type="submission" date="2016-10" db="EMBL/GenBank/DDBJ databases">
        <authorList>
            <person name="de Groot N.N."/>
        </authorList>
    </citation>
    <scope>NUCLEOTIDE SEQUENCE [LARGE SCALE GENOMIC DNA]</scope>
    <source>
        <strain evidence="2">MBHS1</strain>
    </source>
</reference>
<feature type="transmembrane region" description="Helical" evidence="1">
    <location>
        <begin position="7"/>
        <end position="25"/>
    </location>
</feature>
<evidence type="ECO:0000313" key="3">
    <source>
        <dbReference type="Proteomes" id="UP000236724"/>
    </source>
</evidence>
<keyword evidence="1" id="KW-1133">Transmembrane helix</keyword>
<accession>A0A1H6F6Q7</accession>
<protein>
    <submittedName>
        <fullName evidence="2">Uncharacterized protein</fullName>
    </submittedName>
</protein>
<sequence>MNTKKHGLTAYLKLLFIMICIPFFLGNSECPVSQQFLDQMQKTLDSRFSTPPVGQSYVYVSRLSFIDAVDRSPIETDDAELINKAVEAGIRQAIKLTPTLKYNDSKHTIPDTLGNVEKLIQLIFDPNTPKKERIVKIIGEMMTPFGVDVIVGGTFVDKGSTVVIKPMTVAKDSKKVVAKTLDYTKKGFICTDSNGQKALCDRAYNEIAKAVEELLNAI</sequence>
<proteinExistence type="predicted"/>
<organism evidence="2 3">
    <name type="scientific">Candidatus Venteria ishoeyi</name>
    <dbReference type="NCBI Taxonomy" id="1899563"/>
    <lineage>
        <taxon>Bacteria</taxon>
        <taxon>Pseudomonadati</taxon>
        <taxon>Pseudomonadota</taxon>
        <taxon>Gammaproteobacteria</taxon>
        <taxon>Thiotrichales</taxon>
        <taxon>Thiotrichaceae</taxon>
        <taxon>Venteria</taxon>
    </lineage>
</organism>
<dbReference type="Proteomes" id="UP000236724">
    <property type="component" value="Unassembled WGS sequence"/>
</dbReference>